<sequence length="100" mass="10819">MAEASMNREQPVSLAVVEAVADREGIPPEELEPPLHDAIQTDALDALFDPVDSDRLPASLEFTYNGYVVSVEGSGEVSLEVAENEDASRVDPRPNDVSYC</sequence>
<reference evidence="2 3" key="1">
    <citation type="submission" date="2019-08" db="EMBL/GenBank/DDBJ databases">
        <title>Archaea genome.</title>
        <authorList>
            <person name="Kajale S."/>
            <person name="Shouche Y."/>
            <person name="Deshpande N."/>
            <person name="Sharma A."/>
        </authorList>
    </citation>
    <scope>NUCLEOTIDE SEQUENCE [LARGE SCALE GENOMIC DNA]</scope>
    <source>
        <strain evidence="2 3">ESP3B_9</strain>
    </source>
</reference>
<proteinExistence type="predicted"/>
<dbReference type="Proteomes" id="UP000324104">
    <property type="component" value="Unassembled WGS sequence"/>
</dbReference>
<organism evidence="2 3">
    <name type="scientific">Natrialba swarupiae</name>
    <dbReference type="NCBI Taxonomy" id="2448032"/>
    <lineage>
        <taxon>Archaea</taxon>
        <taxon>Methanobacteriati</taxon>
        <taxon>Methanobacteriota</taxon>
        <taxon>Stenosarchaea group</taxon>
        <taxon>Halobacteria</taxon>
        <taxon>Halobacteriales</taxon>
        <taxon>Natrialbaceae</taxon>
        <taxon>Natrialba</taxon>
    </lineage>
</organism>
<dbReference type="EMBL" id="VTAW01000001">
    <property type="protein sequence ID" value="TYT63831.1"/>
    <property type="molecule type" value="Genomic_DNA"/>
</dbReference>
<comment type="caution">
    <text evidence="2">The sequence shown here is derived from an EMBL/GenBank/DDBJ whole genome shotgun (WGS) entry which is preliminary data.</text>
</comment>
<evidence type="ECO:0000313" key="3">
    <source>
        <dbReference type="Proteomes" id="UP000324104"/>
    </source>
</evidence>
<name>A0A5D5AXX2_9EURY</name>
<keyword evidence="3" id="KW-1185">Reference proteome</keyword>
<dbReference type="AlphaFoldDB" id="A0A5D5AXX2"/>
<evidence type="ECO:0000259" key="1">
    <source>
        <dbReference type="Pfam" id="PF18545"/>
    </source>
</evidence>
<dbReference type="InterPro" id="IPR040624">
    <property type="entry name" value="HalOD1"/>
</dbReference>
<evidence type="ECO:0000313" key="2">
    <source>
        <dbReference type="EMBL" id="TYT63831.1"/>
    </source>
</evidence>
<accession>A0A5D5AXX2</accession>
<protein>
    <recommendedName>
        <fullName evidence="1">Halobacterial output domain-containing protein</fullName>
    </recommendedName>
</protein>
<dbReference type="Pfam" id="PF18545">
    <property type="entry name" value="HalOD1"/>
    <property type="match status" value="1"/>
</dbReference>
<feature type="domain" description="Halobacterial output" evidence="1">
    <location>
        <begin position="9"/>
        <end position="78"/>
    </location>
</feature>
<gene>
    <name evidence="2" type="ORF">FYC77_01015</name>
</gene>